<proteinExistence type="predicted"/>
<reference evidence="9" key="1">
    <citation type="submission" date="2020-07" db="EMBL/GenBank/DDBJ databases">
        <title>Clarias magur genome sequencing, assembly and annotation.</title>
        <authorList>
            <person name="Kushwaha B."/>
            <person name="Kumar R."/>
            <person name="Das P."/>
            <person name="Joshi C.G."/>
            <person name="Kumar D."/>
            <person name="Nagpure N.S."/>
            <person name="Pandey M."/>
            <person name="Agarwal S."/>
            <person name="Srivastava S."/>
            <person name="Singh M."/>
            <person name="Sahoo L."/>
            <person name="Jayasankar P."/>
            <person name="Meher P.K."/>
            <person name="Koringa P.G."/>
            <person name="Iquebal M.A."/>
            <person name="Das S.P."/>
            <person name="Bit A."/>
            <person name="Patnaik S."/>
            <person name="Patel N."/>
            <person name="Shah T.M."/>
            <person name="Hinsu A."/>
            <person name="Jena J.K."/>
        </authorList>
    </citation>
    <scope>NUCLEOTIDE SEQUENCE</scope>
    <source>
        <strain evidence="9">CIFAMagur01</strain>
        <tissue evidence="9">Testis</tissue>
    </source>
</reference>
<feature type="transmembrane region" description="Helical" evidence="8">
    <location>
        <begin position="421"/>
        <end position="450"/>
    </location>
</feature>
<evidence type="ECO:0000313" key="10">
    <source>
        <dbReference type="Proteomes" id="UP000727407"/>
    </source>
</evidence>
<feature type="transmembrane region" description="Helical" evidence="8">
    <location>
        <begin position="390"/>
        <end position="409"/>
    </location>
</feature>
<evidence type="ECO:0000256" key="2">
    <source>
        <dbReference type="ARBA" id="ARBA00022448"/>
    </source>
</evidence>
<name>A0A8J4TJ93_CLAMG</name>
<protein>
    <submittedName>
        <fullName evidence="9">Stimulated by retinoic acid 6 protein-like isoform X1</fullName>
    </submittedName>
</protein>
<keyword evidence="2" id="KW-0813">Transport</keyword>
<dbReference type="PANTHER" id="PTHR21444">
    <property type="entry name" value="COILED-COIL DOMAIN-CONTAINING PROTEIN 180"/>
    <property type="match status" value="1"/>
</dbReference>
<organism evidence="9 10">
    <name type="scientific">Clarias magur</name>
    <name type="common">Asian catfish</name>
    <name type="synonym">Macropteronotus magur</name>
    <dbReference type="NCBI Taxonomy" id="1594786"/>
    <lineage>
        <taxon>Eukaryota</taxon>
        <taxon>Metazoa</taxon>
        <taxon>Chordata</taxon>
        <taxon>Craniata</taxon>
        <taxon>Vertebrata</taxon>
        <taxon>Euteleostomi</taxon>
        <taxon>Actinopterygii</taxon>
        <taxon>Neopterygii</taxon>
        <taxon>Teleostei</taxon>
        <taxon>Ostariophysi</taxon>
        <taxon>Siluriformes</taxon>
        <taxon>Clariidae</taxon>
        <taxon>Clarias</taxon>
    </lineage>
</organism>
<feature type="transmembrane region" description="Helical" evidence="8">
    <location>
        <begin position="321"/>
        <end position="345"/>
    </location>
</feature>
<feature type="transmembrane region" description="Helical" evidence="8">
    <location>
        <begin position="121"/>
        <end position="141"/>
    </location>
</feature>
<dbReference type="Proteomes" id="UP000727407">
    <property type="component" value="Unassembled WGS sequence"/>
</dbReference>
<evidence type="ECO:0000256" key="3">
    <source>
        <dbReference type="ARBA" id="ARBA00022475"/>
    </source>
</evidence>
<dbReference type="Pfam" id="PF14752">
    <property type="entry name" value="RBP_receptor"/>
    <property type="match status" value="1"/>
</dbReference>
<feature type="transmembrane region" description="Helical" evidence="8">
    <location>
        <begin position="89"/>
        <end position="109"/>
    </location>
</feature>
<comment type="caution">
    <text evidence="9">The sequence shown here is derived from an EMBL/GenBank/DDBJ whole genome shotgun (WGS) entry which is preliminary data.</text>
</comment>
<dbReference type="GO" id="GO:0038023">
    <property type="term" value="F:signaling receptor activity"/>
    <property type="evidence" value="ECO:0007669"/>
    <property type="project" value="InterPro"/>
</dbReference>
<feature type="transmembrane region" description="Helical" evidence="8">
    <location>
        <begin position="32"/>
        <end position="51"/>
    </location>
</feature>
<evidence type="ECO:0000256" key="6">
    <source>
        <dbReference type="ARBA" id="ARBA00023136"/>
    </source>
</evidence>
<evidence type="ECO:0000256" key="4">
    <source>
        <dbReference type="ARBA" id="ARBA00022692"/>
    </source>
</evidence>
<dbReference type="GO" id="GO:0034632">
    <property type="term" value="F:retinol transmembrane transporter activity"/>
    <property type="evidence" value="ECO:0007669"/>
    <property type="project" value="InterPro"/>
</dbReference>
<keyword evidence="3" id="KW-1003">Cell membrane</keyword>
<feature type="transmembrane region" description="Helical" evidence="8">
    <location>
        <begin position="148"/>
        <end position="171"/>
    </location>
</feature>
<keyword evidence="4 8" id="KW-0812">Transmembrane</keyword>
<evidence type="ECO:0000256" key="7">
    <source>
        <dbReference type="ARBA" id="ARBA00023170"/>
    </source>
</evidence>
<feature type="transmembrane region" description="Helical" evidence="8">
    <location>
        <begin position="470"/>
        <end position="488"/>
    </location>
</feature>
<dbReference type="GO" id="GO:0005886">
    <property type="term" value="C:plasma membrane"/>
    <property type="evidence" value="ECO:0007669"/>
    <property type="project" value="UniProtKB-SubCell"/>
</dbReference>
<evidence type="ECO:0000313" key="9">
    <source>
        <dbReference type="EMBL" id="KAF5891613.1"/>
    </source>
</evidence>
<evidence type="ECO:0000256" key="8">
    <source>
        <dbReference type="SAM" id="Phobius"/>
    </source>
</evidence>
<evidence type="ECO:0000256" key="1">
    <source>
        <dbReference type="ARBA" id="ARBA00004651"/>
    </source>
</evidence>
<keyword evidence="10" id="KW-1185">Reference proteome</keyword>
<dbReference type="EMBL" id="QNUK01000566">
    <property type="protein sequence ID" value="KAF5891613.1"/>
    <property type="molecule type" value="Genomic_DNA"/>
</dbReference>
<sequence>MSEPMDDDKYSNDKGSDSMTVWKQECQNYDQHFLHTSLLPAMAIILLLSLVERRRRTCACERNVSCLSGRFSIVVPVDFTSTQENRWSYAFAFGAVTQHMFTLILTISNPLPFTLPPYLEVFMYMAAAIKVGVACMPLFICLSTSHQLLGGVLGLLYAVFWFSLQMWELVWCSDSTAKKGGLRDYVFDHEWLLDLPNLLCLGFLVCRFGFQIVKDVLIWMKKLNKQDEVTKEHYKYVERLLRRPAERSVQKSWFQKNVYEWDPYFKFPNRIITTVVLSFLSLYMMILLEQVVTSYFIFYDGWHRNLTALILPSERVNYGKYIWYVTSACAAFSSLIHISQVLVYYRKQIKSLWAGEKKYLPKNYKLSPNVSLGGLLQYPGYQIAFTLWGYLILHLAMFVGGLLFVNVVVHPIVAHGFLHWLNYLIIVLANFFVVLAVTGLQRMLIHMFFLQDKNSPLDKDKPIALNNRKVFHNINYFLFFFNVILGLMSCVERLMKSIAVGLMLLSRIERTIMPRGFENLDTSYCTWLGMIVADHHHSNPVLLCFCHLLHEHTLRKVQTGEGTFLHSERREKLRARARWLLMYTLVRNPTLILMRKQAQKNKIDAEFAFAWAVANTSYTPAI</sequence>
<dbReference type="AlphaFoldDB" id="A0A8J4TJ93"/>
<dbReference type="PANTHER" id="PTHR21444:SF17">
    <property type="entry name" value="STIMULATED BY RETINOIC ACID GENE 6 PROTEIN-LIKE"/>
    <property type="match status" value="1"/>
</dbReference>
<feature type="transmembrane region" description="Helical" evidence="8">
    <location>
        <begin position="191"/>
        <end position="213"/>
    </location>
</feature>
<evidence type="ECO:0000256" key="5">
    <source>
        <dbReference type="ARBA" id="ARBA00022989"/>
    </source>
</evidence>
<keyword evidence="5 8" id="KW-1133">Transmembrane helix</keyword>
<gene>
    <name evidence="9" type="primary">Stra6l</name>
    <name evidence="9" type="ORF">DAT39_018679</name>
</gene>
<comment type="subcellular location">
    <subcellularLocation>
        <location evidence="1">Cell membrane</location>
        <topology evidence="1">Multi-pass membrane protein</topology>
    </subcellularLocation>
</comment>
<keyword evidence="6 8" id="KW-0472">Membrane</keyword>
<accession>A0A8J4TJ93</accession>
<dbReference type="OrthoDB" id="2376984at2759"/>
<feature type="transmembrane region" description="Helical" evidence="8">
    <location>
        <begin position="275"/>
        <end position="298"/>
    </location>
</feature>
<dbReference type="GO" id="GO:0071939">
    <property type="term" value="P:vitamin A import into cell"/>
    <property type="evidence" value="ECO:0007669"/>
    <property type="project" value="TreeGrafter"/>
</dbReference>
<dbReference type="InterPro" id="IPR026612">
    <property type="entry name" value="STRA6-like"/>
</dbReference>
<keyword evidence="7" id="KW-0675">Receptor</keyword>